<keyword evidence="4" id="KW-0732">Signal</keyword>
<organism evidence="7 8">
    <name type="scientific">Collimonas arenae</name>
    <dbReference type="NCBI Taxonomy" id="279058"/>
    <lineage>
        <taxon>Bacteria</taxon>
        <taxon>Pseudomonadati</taxon>
        <taxon>Pseudomonadota</taxon>
        <taxon>Betaproteobacteria</taxon>
        <taxon>Burkholderiales</taxon>
        <taxon>Oxalobacteraceae</taxon>
        <taxon>Collimonas</taxon>
    </lineage>
</organism>
<keyword evidence="8" id="KW-1185">Reference proteome</keyword>
<reference evidence="7 8" key="1">
    <citation type="submission" date="2015-11" db="EMBL/GenBank/DDBJ databases">
        <title>Exploring the genomic traits of fungus-feeding bacterial genus Collimonas.</title>
        <authorList>
            <person name="Song C."/>
            <person name="Schmidt R."/>
            <person name="de Jager V."/>
            <person name="Krzyzanowska D."/>
            <person name="Jongedijk E."/>
            <person name="Cankar K."/>
            <person name="Beekwilder J."/>
            <person name="van Veen A."/>
            <person name="de Boer W."/>
            <person name="van Veen J.A."/>
            <person name="Garbeva P."/>
        </authorList>
    </citation>
    <scope>NUCLEOTIDE SEQUENCE [LARGE SCALE GENOMIC DNA]</scope>
    <source>
        <strain evidence="7 8">Ter282</strain>
    </source>
</reference>
<dbReference type="InterPro" id="IPR006115">
    <property type="entry name" value="6PGDH_NADP-bd"/>
</dbReference>
<gene>
    <name evidence="7" type="ORF">CAter282_0084</name>
</gene>
<dbReference type="SUPFAM" id="SSF51735">
    <property type="entry name" value="NAD(P)-binding Rossmann-fold domains"/>
    <property type="match status" value="1"/>
</dbReference>
<evidence type="ECO:0000256" key="2">
    <source>
        <dbReference type="ARBA" id="ARBA00023027"/>
    </source>
</evidence>
<keyword evidence="2" id="KW-0520">NAD</keyword>
<dbReference type="InterPro" id="IPR029154">
    <property type="entry name" value="HIBADH-like_NADP-bd"/>
</dbReference>
<accession>A0A127QCX2</accession>
<dbReference type="Gene3D" id="3.40.50.720">
    <property type="entry name" value="NAD(P)-binding Rossmann-like Domain"/>
    <property type="match status" value="1"/>
</dbReference>
<feature type="active site" evidence="3">
    <location>
        <position position="171"/>
    </location>
</feature>
<dbReference type="PIRSF" id="PIRSF000103">
    <property type="entry name" value="HIBADH"/>
    <property type="match status" value="1"/>
</dbReference>
<feature type="domain" description="3-hydroxyisobutyrate dehydrogenase-like NAD-binding" evidence="6">
    <location>
        <begin position="169"/>
        <end position="276"/>
    </location>
</feature>
<evidence type="ECO:0000259" key="6">
    <source>
        <dbReference type="Pfam" id="PF14833"/>
    </source>
</evidence>
<protein>
    <submittedName>
        <fullName evidence="7">NAD-dependent glycerol-3-phosphate dehydrogenase family protein</fullName>
    </submittedName>
</protein>
<keyword evidence="1" id="KW-0560">Oxidoreductase</keyword>
<feature type="domain" description="6-phosphogluconate dehydrogenase NADP-binding" evidence="5">
    <location>
        <begin position="5"/>
        <end position="161"/>
    </location>
</feature>
<evidence type="ECO:0000259" key="5">
    <source>
        <dbReference type="Pfam" id="PF03446"/>
    </source>
</evidence>
<dbReference type="InterPro" id="IPR036291">
    <property type="entry name" value="NAD(P)-bd_dom_sf"/>
</dbReference>
<dbReference type="PATRIC" id="fig|279058.18.peg.84"/>
<dbReference type="InterPro" id="IPR051265">
    <property type="entry name" value="HIBADH-related_NP60_sf"/>
</dbReference>
<dbReference type="Pfam" id="PF14833">
    <property type="entry name" value="NAD_binding_11"/>
    <property type="match status" value="1"/>
</dbReference>
<feature type="signal peptide" evidence="4">
    <location>
        <begin position="1"/>
        <end position="19"/>
    </location>
</feature>
<name>A0A127QCX2_9BURK</name>
<dbReference type="GO" id="GO:0050661">
    <property type="term" value="F:NADP binding"/>
    <property type="evidence" value="ECO:0007669"/>
    <property type="project" value="InterPro"/>
</dbReference>
<dbReference type="Proteomes" id="UP000071778">
    <property type="component" value="Chromosome"/>
</dbReference>
<proteinExistence type="predicted"/>
<dbReference type="Gene3D" id="1.10.1040.10">
    <property type="entry name" value="N-(1-d-carboxylethyl)-l-norvaline Dehydrogenase, domain 2"/>
    <property type="match status" value="1"/>
</dbReference>
<evidence type="ECO:0000313" key="7">
    <source>
        <dbReference type="EMBL" id="AMP07908.1"/>
    </source>
</evidence>
<dbReference type="PANTHER" id="PTHR43580">
    <property type="entry name" value="OXIDOREDUCTASE GLYR1-RELATED"/>
    <property type="match status" value="1"/>
</dbReference>
<dbReference type="GO" id="GO:0051287">
    <property type="term" value="F:NAD binding"/>
    <property type="evidence" value="ECO:0007669"/>
    <property type="project" value="InterPro"/>
</dbReference>
<evidence type="ECO:0000256" key="4">
    <source>
        <dbReference type="SAM" id="SignalP"/>
    </source>
</evidence>
<dbReference type="PANTHER" id="PTHR43580:SF2">
    <property type="entry name" value="CYTOKINE-LIKE NUCLEAR FACTOR N-PAC"/>
    <property type="match status" value="1"/>
</dbReference>
<dbReference type="Pfam" id="PF03446">
    <property type="entry name" value="NAD_binding_2"/>
    <property type="match status" value="1"/>
</dbReference>
<evidence type="ECO:0000256" key="3">
    <source>
        <dbReference type="PIRSR" id="PIRSR000103-1"/>
    </source>
</evidence>
<evidence type="ECO:0000256" key="1">
    <source>
        <dbReference type="ARBA" id="ARBA00023002"/>
    </source>
</evidence>
<dbReference type="SUPFAM" id="SSF48179">
    <property type="entry name" value="6-phosphogluconate dehydrogenase C-terminal domain-like"/>
    <property type="match status" value="1"/>
</dbReference>
<sequence length="286" mass="29711">MIMATIAFLGTGLLGSAFAEAAAKRGDTVTAWNRSIDKVQALAQFGVKAAATPADAVRGASRVHIVLKDDAIVEEVISAARSGLSPDAILIDHTTTLPTLTAERAKRLHAAGIKYLHCPVFMGPAAARNAQGSMMAAGPKALFESVQADLAKMTSRLEYLGERSDLAAANKLFGNAMIIGLSAVMADVLTLAQASDVNGEDAIKLLSLLDLNSMVAVRGVNMAKGNFTPSFELAMARKDVRLMLETTGDRPMAALPAVAARMDQLIAAGHGAEDASVVGIDAVSRG</sequence>
<evidence type="ECO:0000313" key="8">
    <source>
        <dbReference type="Proteomes" id="UP000071778"/>
    </source>
</evidence>
<dbReference type="AlphaFoldDB" id="A0A127QCX2"/>
<feature type="chain" id="PRO_5007277794" evidence="4">
    <location>
        <begin position="20"/>
        <end position="286"/>
    </location>
</feature>
<dbReference type="GO" id="GO:0016491">
    <property type="term" value="F:oxidoreductase activity"/>
    <property type="evidence" value="ECO:0007669"/>
    <property type="project" value="UniProtKB-KW"/>
</dbReference>
<dbReference type="EMBL" id="CP013235">
    <property type="protein sequence ID" value="AMP07908.1"/>
    <property type="molecule type" value="Genomic_DNA"/>
</dbReference>
<dbReference type="InterPro" id="IPR013328">
    <property type="entry name" value="6PGD_dom2"/>
</dbReference>
<dbReference type="InterPro" id="IPR015815">
    <property type="entry name" value="HIBADH-related"/>
</dbReference>
<dbReference type="InterPro" id="IPR008927">
    <property type="entry name" value="6-PGluconate_DH-like_C_sf"/>
</dbReference>